<proteinExistence type="predicted"/>
<dbReference type="Proteomes" id="UP001057402">
    <property type="component" value="Chromosome 8"/>
</dbReference>
<organism evidence="1 2">
    <name type="scientific">Melastoma candidum</name>
    <dbReference type="NCBI Taxonomy" id="119954"/>
    <lineage>
        <taxon>Eukaryota</taxon>
        <taxon>Viridiplantae</taxon>
        <taxon>Streptophyta</taxon>
        <taxon>Embryophyta</taxon>
        <taxon>Tracheophyta</taxon>
        <taxon>Spermatophyta</taxon>
        <taxon>Magnoliopsida</taxon>
        <taxon>eudicotyledons</taxon>
        <taxon>Gunneridae</taxon>
        <taxon>Pentapetalae</taxon>
        <taxon>rosids</taxon>
        <taxon>malvids</taxon>
        <taxon>Myrtales</taxon>
        <taxon>Melastomataceae</taxon>
        <taxon>Melastomatoideae</taxon>
        <taxon>Melastomateae</taxon>
        <taxon>Melastoma</taxon>
    </lineage>
</organism>
<gene>
    <name evidence="1" type="ORF">MLD38_029383</name>
</gene>
<sequence>MKEQGWVYTWESQAQIPALKLFLFNPCLNNHPLPDLCLNPSVHLLPSRGSLLLSLTFCLRGSSSRRVELVVPSPSAVLIDPDVPPSFRVLHDHFEVRLSLLLPVDHPVVHDLRRMMMADEDDSFWHSDVKSLSSKGSVDFYCRNCSTKLTSQPICHFIEMPSVNWQEAADNWFGSCCCSFGGVSEKLVNRYSMSHACTKGKCFLNSTTLIISKDDLLGFEFLEMQRGSQNNNQLILDSNNNSSEVIPDFFCGPGAGITCHHLLNSTHEMTNGRASASDFFEKEMTENDKAVCCYHGSHSICEQKTAANCNFESTRNDIRDCNVAKQVAVPLNKKHFLNGFLGDVFMTRSYNLSSDVKWVDLSCPKCSVLLGAYPSTDGCDPLDGGIRFIKCYISTDLPVGRAGDIFKNYTLERMFSNKILESAHDELSFRSIIRDLKTKSPSLQIVLLNPNCWLSTGHCLTSDSTHGNSPNPGLEPAIKFLFDNCSDQESKSRLTEEWVVRNQADEVHMLPQQIKELSEFLASRKSAFPPSVACIQGSALSYARR</sequence>
<reference evidence="2" key="1">
    <citation type="journal article" date="2023" name="Front. Plant Sci.">
        <title>Chromosomal-level genome assembly of Melastoma candidum provides insights into trichome evolution.</title>
        <authorList>
            <person name="Zhong Y."/>
            <person name="Wu W."/>
            <person name="Sun C."/>
            <person name="Zou P."/>
            <person name="Liu Y."/>
            <person name="Dai S."/>
            <person name="Zhou R."/>
        </authorList>
    </citation>
    <scope>NUCLEOTIDE SEQUENCE [LARGE SCALE GENOMIC DNA]</scope>
</reference>
<protein>
    <submittedName>
        <fullName evidence="1">Uncharacterized protein</fullName>
    </submittedName>
</protein>
<keyword evidence="2" id="KW-1185">Reference proteome</keyword>
<dbReference type="EMBL" id="CM042887">
    <property type="protein sequence ID" value="KAI4331172.1"/>
    <property type="molecule type" value="Genomic_DNA"/>
</dbReference>
<evidence type="ECO:0000313" key="2">
    <source>
        <dbReference type="Proteomes" id="UP001057402"/>
    </source>
</evidence>
<name>A0ACB9N5Q2_9MYRT</name>
<accession>A0ACB9N5Q2</accession>
<evidence type="ECO:0000313" key="1">
    <source>
        <dbReference type="EMBL" id="KAI4331172.1"/>
    </source>
</evidence>
<comment type="caution">
    <text evidence="1">The sequence shown here is derived from an EMBL/GenBank/DDBJ whole genome shotgun (WGS) entry which is preliminary data.</text>
</comment>